<evidence type="ECO:0000313" key="1">
    <source>
        <dbReference type="EMBL" id="HER43487.1"/>
    </source>
</evidence>
<proteinExistence type="predicted"/>
<reference evidence="1" key="1">
    <citation type="journal article" date="2020" name="mSystems">
        <title>Genome- and Community-Level Interaction Insights into Carbon Utilization and Element Cycling Functions of Hydrothermarchaeota in Hydrothermal Sediment.</title>
        <authorList>
            <person name="Zhou Z."/>
            <person name="Liu Y."/>
            <person name="Xu W."/>
            <person name="Pan J."/>
            <person name="Luo Z.H."/>
            <person name="Li M."/>
        </authorList>
    </citation>
    <scope>NUCLEOTIDE SEQUENCE [LARGE SCALE GENOMIC DNA]</scope>
    <source>
        <strain evidence="1">SpSt-1233</strain>
    </source>
</reference>
<organism evidence="1">
    <name type="scientific">Eiseniibacteriota bacterium</name>
    <dbReference type="NCBI Taxonomy" id="2212470"/>
    <lineage>
        <taxon>Bacteria</taxon>
        <taxon>Candidatus Eiseniibacteriota</taxon>
    </lineage>
</organism>
<name>A0A7V2F366_UNCEI</name>
<protein>
    <submittedName>
        <fullName evidence="1">Uncharacterized protein</fullName>
    </submittedName>
</protein>
<dbReference type="EMBL" id="DSEC01000241">
    <property type="protein sequence ID" value="HER43487.1"/>
    <property type="molecule type" value="Genomic_DNA"/>
</dbReference>
<accession>A0A7V2F366</accession>
<sequence>MKKNHMILAITVVVAAAILALVLSRGMLRERIYRKSGERLAERFSPEIKAKYMHDYLYTIDKFWEFYEKGIVNQNDLTDVTAKMNYLREKETVRDGDIFDFISYVSRIYTDAMNRYHEEQYRQRIPDTLRIELSPE</sequence>
<dbReference type="Proteomes" id="UP000886069">
    <property type="component" value="Unassembled WGS sequence"/>
</dbReference>
<comment type="caution">
    <text evidence="1">The sequence shown here is derived from an EMBL/GenBank/DDBJ whole genome shotgun (WGS) entry which is preliminary data.</text>
</comment>
<dbReference type="AlphaFoldDB" id="A0A7V2F366"/>
<gene>
    <name evidence="1" type="ORF">ENO08_03410</name>
</gene>